<reference evidence="1" key="1">
    <citation type="submission" date="2023-04" db="EMBL/GenBank/DDBJ databases">
        <title>A chromosome-level genome assembly of the parasitoid wasp Eretmocerus hayati.</title>
        <authorList>
            <person name="Zhong Y."/>
            <person name="Liu S."/>
            <person name="Liu Y."/>
        </authorList>
    </citation>
    <scope>NUCLEOTIDE SEQUENCE</scope>
    <source>
        <strain evidence="1">ZJU_SS_LIU_2023</strain>
    </source>
</reference>
<dbReference type="Proteomes" id="UP001239111">
    <property type="component" value="Chromosome 4"/>
</dbReference>
<evidence type="ECO:0000313" key="1">
    <source>
        <dbReference type="EMBL" id="KAJ8667694.1"/>
    </source>
</evidence>
<proteinExistence type="predicted"/>
<organism evidence="1 2">
    <name type="scientific">Eretmocerus hayati</name>
    <dbReference type="NCBI Taxonomy" id="131215"/>
    <lineage>
        <taxon>Eukaryota</taxon>
        <taxon>Metazoa</taxon>
        <taxon>Ecdysozoa</taxon>
        <taxon>Arthropoda</taxon>
        <taxon>Hexapoda</taxon>
        <taxon>Insecta</taxon>
        <taxon>Pterygota</taxon>
        <taxon>Neoptera</taxon>
        <taxon>Endopterygota</taxon>
        <taxon>Hymenoptera</taxon>
        <taxon>Apocrita</taxon>
        <taxon>Proctotrupomorpha</taxon>
        <taxon>Chalcidoidea</taxon>
        <taxon>Aphelinidae</taxon>
        <taxon>Aphelininae</taxon>
        <taxon>Eretmocerus</taxon>
    </lineage>
</organism>
<keyword evidence="2" id="KW-1185">Reference proteome</keyword>
<name>A0ACC2N9H0_9HYME</name>
<gene>
    <name evidence="1" type="ORF">QAD02_009357</name>
</gene>
<dbReference type="EMBL" id="CM056744">
    <property type="protein sequence ID" value="KAJ8667694.1"/>
    <property type="molecule type" value="Genomic_DNA"/>
</dbReference>
<evidence type="ECO:0000313" key="2">
    <source>
        <dbReference type="Proteomes" id="UP001239111"/>
    </source>
</evidence>
<protein>
    <submittedName>
        <fullName evidence="1">Uncharacterized protein</fullName>
    </submittedName>
</protein>
<sequence>MSGFAKKWSGSYKDEDIVQINSHRKDKAVVYGIYHENKTSVELEIRLEASMSEKMNYSLYVQKEWDIIRIDTFGKASVLVTYIDESTKDRIDLKFLIMDLVNRKSYLVQSSGILAEDFEGFIFHDDNFNMVVRNKTVCTYQYDDGKIFSTEVCRVLFDKLGRRVPGFIVSYSAFIDGFHSIGEPWIPASPHESEEGFFHRSYNSTTNKTMISFLDRHGKEIEAVEDPSGFLSANSSTNKYFTKCGMNYDEVHANKFVNCVQFDWGKRNILQKRSIEVHKNSESLSVVNTGAGNFTIATSFYSNSTRPEDIDRFEVIQIDSEGNVVNGKTYQLDFVCGGCSGGGLTGGIIQTGNELCFSHSCVYD</sequence>
<accession>A0ACC2N9H0</accession>
<comment type="caution">
    <text evidence="1">The sequence shown here is derived from an EMBL/GenBank/DDBJ whole genome shotgun (WGS) entry which is preliminary data.</text>
</comment>